<dbReference type="Pfam" id="PF01810">
    <property type="entry name" value="LysE"/>
    <property type="match status" value="1"/>
</dbReference>
<dbReference type="GO" id="GO:0015171">
    <property type="term" value="F:amino acid transmembrane transporter activity"/>
    <property type="evidence" value="ECO:0007669"/>
    <property type="project" value="TreeGrafter"/>
</dbReference>
<accession>A0A167A421</accession>
<keyword evidence="5 6" id="KW-0472">Membrane</keyword>
<gene>
    <name evidence="7" type="ORF">N482_02880</name>
</gene>
<dbReference type="PANTHER" id="PTHR30086:SF20">
    <property type="entry name" value="ARGININE EXPORTER PROTEIN ARGO-RELATED"/>
    <property type="match status" value="1"/>
</dbReference>
<name>A0A167A421_9GAMM</name>
<dbReference type="OrthoDB" id="9804822at2"/>
<evidence type="ECO:0000256" key="3">
    <source>
        <dbReference type="ARBA" id="ARBA00022692"/>
    </source>
</evidence>
<comment type="caution">
    <text evidence="7">The sequence shown here is derived from an EMBL/GenBank/DDBJ whole genome shotgun (WGS) entry which is preliminary data.</text>
</comment>
<reference evidence="7 8" key="1">
    <citation type="submission" date="2013-07" db="EMBL/GenBank/DDBJ databases">
        <title>Comparative Genomic and Metabolomic Analysis of Twelve Strains of Pseudoalteromonas luteoviolacea.</title>
        <authorList>
            <person name="Vynne N.G."/>
            <person name="Mansson M."/>
            <person name="Gram L."/>
        </authorList>
    </citation>
    <scope>NUCLEOTIDE SEQUENCE [LARGE SCALE GENOMIC DNA]</scope>
    <source>
        <strain evidence="7 8">NCIMB 1942</strain>
    </source>
</reference>
<dbReference type="EMBL" id="AUXT01000183">
    <property type="protein sequence ID" value="KZN44961.1"/>
    <property type="molecule type" value="Genomic_DNA"/>
</dbReference>
<evidence type="ECO:0000313" key="8">
    <source>
        <dbReference type="Proteomes" id="UP000076587"/>
    </source>
</evidence>
<proteinExistence type="predicted"/>
<evidence type="ECO:0000313" key="7">
    <source>
        <dbReference type="EMBL" id="KZN44961.1"/>
    </source>
</evidence>
<dbReference type="PATRIC" id="fig|1365253.3.peg.3733"/>
<comment type="subcellular location">
    <subcellularLocation>
        <location evidence="1">Cell membrane</location>
        <topology evidence="1">Multi-pass membrane protein</topology>
    </subcellularLocation>
</comment>
<protein>
    <submittedName>
        <fullName evidence="7">Uncharacterized protein</fullName>
    </submittedName>
</protein>
<evidence type="ECO:0000256" key="4">
    <source>
        <dbReference type="ARBA" id="ARBA00022989"/>
    </source>
</evidence>
<dbReference type="RefSeq" id="WP_063378162.1">
    <property type="nucleotide sequence ID" value="NZ_AUXT01000183.1"/>
</dbReference>
<evidence type="ECO:0000256" key="2">
    <source>
        <dbReference type="ARBA" id="ARBA00022475"/>
    </source>
</evidence>
<keyword evidence="3 6" id="KW-0812">Transmembrane</keyword>
<organism evidence="7 8">
    <name type="scientific">Pseudoalteromonas luteoviolacea NCIMB 1942</name>
    <dbReference type="NCBI Taxonomy" id="1365253"/>
    <lineage>
        <taxon>Bacteria</taxon>
        <taxon>Pseudomonadati</taxon>
        <taxon>Pseudomonadota</taxon>
        <taxon>Gammaproteobacteria</taxon>
        <taxon>Alteromonadales</taxon>
        <taxon>Pseudoalteromonadaceae</taxon>
        <taxon>Pseudoalteromonas</taxon>
    </lineage>
</organism>
<evidence type="ECO:0000256" key="6">
    <source>
        <dbReference type="SAM" id="Phobius"/>
    </source>
</evidence>
<dbReference type="AlphaFoldDB" id="A0A167A421"/>
<keyword evidence="2" id="KW-1003">Cell membrane</keyword>
<feature type="transmembrane region" description="Helical" evidence="6">
    <location>
        <begin position="32"/>
        <end position="52"/>
    </location>
</feature>
<dbReference type="Proteomes" id="UP000076587">
    <property type="component" value="Unassembled WGS sequence"/>
</dbReference>
<dbReference type="PANTHER" id="PTHR30086">
    <property type="entry name" value="ARGININE EXPORTER PROTEIN ARGO"/>
    <property type="match status" value="1"/>
</dbReference>
<evidence type="ECO:0000256" key="1">
    <source>
        <dbReference type="ARBA" id="ARBA00004651"/>
    </source>
</evidence>
<dbReference type="GO" id="GO:0005886">
    <property type="term" value="C:plasma membrane"/>
    <property type="evidence" value="ECO:0007669"/>
    <property type="project" value="UniProtKB-SubCell"/>
</dbReference>
<sequence length="113" mass="12226">MAGARLALGIFIASIVQTLAVALGLGQLMQQLPLIVMAIKLLGALCLAWLGVNMFESWWVNKNTPKTVLNGGENVSRGLVLKGFLNNLMNPKTLLFLSVFLVQLTHSNSSFTL</sequence>
<evidence type="ECO:0000256" key="5">
    <source>
        <dbReference type="ARBA" id="ARBA00023136"/>
    </source>
</evidence>
<dbReference type="InterPro" id="IPR001123">
    <property type="entry name" value="LeuE-type"/>
</dbReference>
<keyword evidence="4 6" id="KW-1133">Transmembrane helix</keyword>